<sequence length="355" mass="37268">MTHHTTLAGAIALALALGTAAAEAETCLKVTLTGTKGGPMAVNGLAGAGTLIQYGEKADSCRGIDLQVDAGRATALRHSELGVWPAEIDAIFFTHTHSDHADGFADFMQLRWHYQSDQPKIDVVCSADSVSPRGHTNSCASFVKHIADAYIHSGEIAERHWQRKGSGASAEGPSALANVMTFEPSDEPQVVWSKGDVTVSAIRSTHTAGHASYRIDTPAGSVVVAGDASNDLQEPPRAHSTSDQVEKLAQDADVLVHSSTHPVMGPEAGGGMPKPVFYRQSTVDDIGAMAERAGVKHLMLTHLTPSLGEVERIDGWNIPNAPLTEADFEAAARSGGYGGDLLVGKDLASIQLPAD</sequence>
<dbReference type="EMBL" id="SNAA01000035">
    <property type="protein sequence ID" value="TDL74145.1"/>
    <property type="molecule type" value="Genomic_DNA"/>
</dbReference>
<evidence type="ECO:0000256" key="1">
    <source>
        <dbReference type="SAM" id="SignalP"/>
    </source>
</evidence>
<evidence type="ECO:0000313" key="2">
    <source>
        <dbReference type="EMBL" id="TDL74145.1"/>
    </source>
</evidence>
<dbReference type="Proteomes" id="UP000295701">
    <property type="component" value="Unassembled WGS sequence"/>
</dbReference>
<dbReference type="PANTHER" id="PTHR46018">
    <property type="entry name" value="ZINC PHOSPHODIESTERASE ELAC PROTEIN 1"/>
    <property type="match status" value="1"/>
</dbReference>
<accession>A0A4R5ZVE9</accession>
<keyword evidence="1" id="KW-0732">Signal</keyword>
<evidence type="ECO:0000313" key="3">
    <source>
        <dbReference type="Proteomes" id="UP000295701"/>
    </source>
</evidence>
<dbReference type="Gene3D" id="3.60.15.10">
    <property type="entry name" value="Ribonuclease Z/Hydroxyacylglutathione hydrolase-like"/>
    <property type="match status" value="1"/>
</dbReference>
<dbReference type="PANTHER" id="PTHR46018:SF2">
    <property type="entry name" value="ZINC PHOSPHODIESTERASE ELAC PROTEIN 1"/>
    <property type="match status" value="1"/>
</dbReference>
<feature type="signal peptide" evidence="1">
    <location>
        <begin position="1"/>
        <end position="24"/>
    </location>
</feature>
<dbReference type="AlphaFoldDB" id="A0A4R5ZVE9"/>
<organism evidence="2 3">
    <name type="scientific">Palleronia sediminis</name>
    <dbReference type="NCBI Taxonomy" id="2547833"/>
    <lineage>
        <taxon>Bacteria</taxon>
        <taxon>Pseudomonadati</taxon>
        <taxon>Pseudomonadota</taxon>
        <taxon>Alphaproteobacteria</taxon>
        <taxon>Rhodobacterales</taxon>
        <taxon>Roseobacteraceae</taxon>
        <taxon>Palleronia</taxon>
    </lineage>
</organism>
<keyword evidence="3" id="KW-1185">Reference proteome</keyword>
<dbReference type="RefSeq" id="WP_133398192.1">
    <property type="nucleotide sequence ID" value="NZ_SNAA01000035.1"/>
</dbReference>
<protein>
    <submittedName>
        <fullName evidence="2">Uncharacterized protein</fullName>
    </submittedName>
</protein>
<dbReference type="GO" id="GO:0042781">
    <property type="term" value="F:3'-tRNA processing endoribonuclease activity"/>
    <property type="evidence" value="ECO:0007669"/>
    <property type="project" value="TreeGrafter"/>
</dbReference>
<dbReference type="OrthoDB" id="9803916at2"/>
<gene>
    <name evidence="2" type="ORF">E2L08_16550</name>
</gene>
<name>A0A4R5ZVE9_9RHOB</name>
<proteinExistence type="predicted"/>
<dbReference type="SUPFAM" id="SSF56281">
    <property type="entry name" value="Metallo-hydrolase/oxidoreductase"/>
    <property type="match status" value="1"/>
</dbReference>
<comment type="caution">
    <text evidence="2">The sequence shown here is derived from an EMBL/GenBank/DDBJ whole genome shotgun (WGS) entry which is preliminary data.</text>
</comment>
<dbReference type="InterPro" id="IPR036866">
    <property type="entry name" value="RibonucZ/Hydroxyglut_hydro"/>
</dbReference>
<reference evidence="2 3" key="1">
    <citation type="submission" date="2019-03" db="EMBL/GenBank/DDBJ databases">
        <title>Primorskyibacter sp. SS33 isolated from sediments.</title>
        <authorList>
            <person name="Xunke S."/>
        </authorList>
    </citation>
    <scope>NUCLEOTIDE SEQUENCE [LARGE SCALE GENOMIC DNA]</scope>
    <source>
        <strain evidence="2 3">SS33</strain>
    </source>
</reference>
<feature type="chain" id="PRO_5020386378" evidence="1">
    <location>
        <begin position="25"/>
        <end position="355"/>
    </location>
</feature>